<name>A0A2N5ZK40_MUIH1</name>
<reference evidence="2 3" key="1">
    <citation type="submission" date="2017-11" db="EMBL/GenBank/DDBJ databases">
        <title>Genome-resolved metagenomics identifies genetic mobility, metabolic interactions, and unexpected diversity in perchlorate-reducing communities.</title>
        <authorList>
            <person name="Barnum T.P."/>
            <person name="Figueroa I.A."/>
            <person name="Carlstrom C.I."/>
            <person name="Lucas L.N."/>
            <person name="Engelbrektson A.L."/>
            <person name="Coates J.D."/>
        </authorList>
    </citation>
    <scope>NUCLEOTIDE SEQUENCE [LARGE SCALE GENOMIC DNA]</scope>
    <source>
        <strain evidence="2">BM706</strain>
    </source>
</reference>
<protein>
    <recommendedName>
        <fullName evidence="1">Flagellar protein FlgJ N-terminal domain-containing protein</fullName>
    </recommendedName>
</protein>
<evidence type="ECO:0000313" key="3">
    <source>
        <dbReference type="Proteomes" id="UP000234857"/>
    </source>
</evidence>
<evidence type="ECO:0000313" key="2">
    <source>
        <dbReference type="EMBL" id="PLX19067.1"/>
    </source>
</evidence>
<dbReference type="Pfam" id="PF10135">
    <property type="entry name" value="Rod-binding"/>
    <property type="match status" value="1"/>
</dbReference>
<evidence type="ECO:0000259" key="1">
    <source>
        <dbReference type="Pfam" id="PF10135"/>
    </source>
</evidence>
<sequence>MRKTVKKSGFMDGGNAEKIFQSMLDEKYAEAIADSGEMGLADMMYRQICGRL</sequence>
<gene>
    <name evidence="2" type="ORF">C0601_02965</name>
</gene>
<dbReference type="InterPro" id="IPR019301">
    <property type="entry name" value="Flagellar_prot_FlgJ_N"/>
</dbReference>
<comment type="caution">
    <text evidence="2">The sequence shown here is derived from an EMBL/GenBank/DDBJ whole genome shotgun (WGS) entry which is preliminary data.</text>
</comment>
<feature type="domain" description="Flagellar protein FlgJ N-terminal" evidence="1">
    <location>
        <begin position="1"/>
        <end position="47"/>
    </location>
</feature>
<dbReference type="AlphaFoldDB" id="A0A2N5ZK40"/>
<dbReference type="EMBL" id="PKTG01000042">
    <property type="protein sequence ID" value="PLX19067.1"/>
    <property type="molecule type" value="Genomic_DNA"/>
</dbReference>
<organism evidence="2 3">
    <name type="scientific">Muiribacterium halophilum</name>
    <dbReference type="NCBI Taxonomy" id="2053465"/>
    <lineage>
        <taxon>Bacteria</taxon>
        <taxon>Candidatus Muiribacteriota</taxon>
        <taxon>Candidatus Muiribacteriia</taxon>
        <taxon>Candidatus Muiribacteriales</taxon>
        <taxon>Candidatus Muiribacteriaceae</taxon>
        <taxon>Candidatus Muiribacterium</taxon>
    </lineage>
</organism>
<proteinExistence type="predicted"/>
<dbReference type="Proteomes" id="UP000234857">
    <property type="component" value="Unassembled WGS sequence"/>
</dbReference>
<accession>A0A2N5ZK40</accession>